<dbReference type="EMBL" id="JELX01003618">
    <property type="protein sequence ID" value="KYF51765.1"/>
    <property type="molecule type" value="Genomic_DNA"/>
</dbReference>
<evidence type="ECO:0000256" key="1">
    <source>
        <dbReference type="SAM" id="MobiDB-lite"/>
    </source>
</evidence>
<name>A0A150P7V6_SORCE</name>
<organism evidence="2 3">
    <name type="scientific">Sorangium cellulosum</name>
    <name type="common">Polyangium cellulosum</name>
    <dbReference type="NCBI Taxonomy" id="56"/>
    <lineage>
        <taxon>Bacteria</taxon>
        <taxon>Pseudomonadati</taxon>
        <taxon>Myxococcota</taxon>
        <taxon>Polyangia</taxon>
        <taxon>Polyangiales</taxon>
        <taxon>Polyangiaceae</taxon>
        <taxon>Sorangium</taxon>
    </lineage>
</organism>
<protein>
    <submittedName>
        <fullName evidence="2">Uncharacterized protein</fullName>
    </submittedName>
</protein>
<reference evidence="2 3" key="1">
    <citation type="submission" date="2014-02" db="EMBL/GenBank/DDBJ databases">
        <title>The small core and large imbalanced accessory genome model reveals a collaborative survival strategy of Sorangium cellulosum strains in nature.</title>
        <authorList>
            <person name="Han K."/>
            <person name="Peng R."/>
            <person name="Blom J."/>
            <person name="Li Y.-Z."/>
        </authorList>
    </citation>
    <scope>NUCLEOTIDE SEQUENCE [LARGE SCALE GENOMIC DNA]</scope>
    <source>
        <strain evidence="2 3">So0157-18</strain>
    </source>
</reference>
<comment type="caution">
    <text evidence="2">The sequence shown here is derived from an EMBL/GenBank/DDBJ whole genome shotgun (WGS) entry which is preliminary data.</text>
</comment>
<gene>
    <name evidence="2" type="ORF">BE04_43675</name>
</gene>
<evidence type="ECO:0000313" key="3">
    <source>
        <dbReference type="Proteomes" id="UP000075604"/>
    </source>
</evidence>
<accession>A0A150P7V6</accession>
<feature type="region of interest" description="Disordered" evidence="1">
    <location>
        <begin position="268"/>
        <end position="292"/>
    </location>
</feature>
<dbReference type="Proteomes" id="UP000075604">
    <property type="component" value="Unassembled WGS sequence"/>
</dbReference>
<feature type="compositionally biased region" description="Basic residues" evidence="1">
    <location>
        <begin position="1"/>
        <end position="12"/>
    </location>
</feature>
<evidence type="ECO:0000313" key="2">
    <source>
        <dbReference type="EMBL" id="KYF51765.1"/>
    </source>
</evidence>
<dbReference type="AlphaFoldDB" id="A0A150P7V6"/>
<proteinExistence type="predicted"/>
<feature type="region of interest" description="Disordered" evidence="1">
    <location>
        <begin position="1"/>
        <end position="35"/>
    </location>
</feature>
<sequence length="292" mass="31103">MMPKAPAKKTPGKQKTSADRKTAREGAAPRGASGEIQGSAEAAADFLQEAQSIPAREIRPLRADAALVHHNISVGLDAVSAREAELLTLPAPFDLDAMRSLRRLALGLVYAAAQVDRSSPGTAKKLLKRAHELRDVLLSAAVALMKAGVLPAQRVKKIMAGSGARDMVQDCVDLAQLFRDHAADLRGKTAVTRAQIDEASTVGDQLLALLRPKGAKAKTPAAVKDAVEARDRLWTLLSLRHEEQLRRAGMWLWVDKVDEHVPPLLSRAARKAKRPSGGGAGEGVGDSIRDGG</sequence>